<geneLocation type="plasmid" evidence="4">
    <name>phg1</name>
</geneLocation>
<dbReference type="OrthoDB" id="9135773at2"/>
<keyword evidence="3" id="KW-1185">Reference proteome</keyword>
<dbReference type="eggNOG" id="ENOG5033W3G">
    <property type="taxonomic scope" value="Bacteria"/>
</dbReference>
<geneLocation type="plasmid" evidence="1 3">
    <name>megaplasmid pHG1</name>
</geneLocation>
<dbReference type="KEGG" id="reh:PHG149"/>
<evidence type="ECO:0000313" key="1">
    <source>
        <dbReference type="EMBL" id="AAP85901.1"/>
    </source>
</evidence>
<dbReference type="AlphaFoldDB" id="Q7WXI5"/>
<gene>
    <name evidence="1" type="ordered locus">PHG149</name>
    <name evidence="2" type="ORF">E6A55_32880</name>
</gene>
<name>Q7WXI5_CUPNH</name>
<dbReference type="HOGENOM" id="CLU_917252_0_0_4"/>
<geneLocation type="plasmid" evidence="2">
    <name>pHG1</name>
</geneLocation>
<keyword evidence="1" id="KW-0614">Plasmid</keyword>
<dbReference type="EMBL" id="CP039289">
    <property type="protein sequence ID" value="QCC05393.1"/>
    <property type="molecule type" value="Genomic_DNA"/>
</dbReference>
<dbReference type="EMBL" id="AY305378">
    <property type="protein sequence ID" value="AAP85901.1"/>
    <property type="molecule type" value="Genomic_DNA"/>
</dbReference>
<proteinExistence type="predicted"/>
<sequence length="310" mass="35098">MEIQTISTQDGVTRIDRRDSEPRIRFSPFHGDTNAEASERRAAAIFGPVEICDPWTSAPPSPEQIARIVVLHGVYRPPKTFLPSSPFQLVPSEFLRVAKQRPPRQPGASASAFAQWIYSLYASSEGSDDDRESGLAAEPEILAFRHRALRLVDADYLHQQHAAWELAHCGLHHGADTMVSYFHLDDLRVNGEPLRASPDLVYRHKTTGEVIVVEIKMSRMAIPSNLWPNVWGQLWCYAQLPVVRAASRVTVVGEVWAERSEHSRGQGDDWQRLPPYLYLRASVRRDPREAVYDRFFRALFDIYRGAGGGR</sequence>
<evidence type="ECO:0000313" key="3">
    <source>
        <dbReference type="Proteomes" id="UP000008210"/>
    </source>
</evidence>
<dbReference type="Proteomes" id="UP000008210">
    <property type="component" value="Plasmid megaplasmid pHG1"/>
</dbReference>
<dbReference type="Proteomes" id="UP000296079">
    <property type="component" value="Plasmid pHG1"/>
</dbReference>
<reference evidence="1 3" key="1">
    <citation type="journal article" date="2003" name="J. Mol. Biol.">
        <title>Complete nucleotide sequence of pHG1: a Ralstonia eutropha H16 megaplasmid encoding key enzymes of H(2)-based lithoautotrophy and anaerobiosis.</title>
        <authorList>
            <person name="Schwartz E."/>
            <person name="Henne A."/>
            <person name="Cramm R."/>
            <person name="Eitinger T."/>
            <person name="Friedrich B."/>
            <person name="Gottschalk G."/>
        </authorList>
    </citation>
    <scope>NUCLEOTIDE SEQUENCE [LARGE SCALE GENOMIC DNA]</scope>
    <source>
        <strain evidence="3">ATCC 17699 / DSM 428 / KCTC 22496 / NCIMB 10442 / H16 / Stanier 337</strain>
        <strain evidence="1">H16</strain>
        <plasmid evidence="1 3">megaplasmid pHG1</plasmid>
    </source>
</reference>
<organism evidence="1 3">
    <name type="scientific">Cupriavidus necator (strain ATCC 17699 / DSM 428 / KCTC 22496 / NCIMB 10442 / H16 / Stanier 337)</name>
    <name type="common">Ralstonia eutropha</name>
    <dbReference type="NCBI Taxonomy" id="381666"/>
    <lineage>
        <taxon>Bacteria</taxon>
        <taxon>Pseudomonadati</taxon>
        <taxon>Pseudomonadota</taxon>
        <taxon>Betaproteobacteria</taxon>
        <taxon>Burkholderiales</taxon>
        <taxon>Burkholderiaceae</taxon>
        <taxon>Cupriavidus</taxon>
    </lineage>
</organism>
<protein>
    <submittedName>
        <fullName evidence="1">Uncharacterized protein</fullName>
    </submittedName>
</protein>
<accession>Q7WXI5</accession>
<evidence type="ECO:0000313" key="2">
    <source>
        <dbReference type="EMBL" id="QCC05393.1"/>
    </source>
</evidence>
<dbReference type="RefSeq" id="WP_011154064.1">
    <property type="nucleotide sequence ID" value="NC_005241.1"/>
</dbReference>
<reference evidence="2 4" key="2">
    <citation type="submission" date="2019-04" db="EMBL/GenBank/DDBJ databases">
        <title>Long-read de novo sequencing of Cupriavidus necator H16.</title>
        <authorList>
            <person name="Little G.T."/>
            <person name="Ehsaan M."/>
            <person name="Arenas-Lopez C."/>
            <person name="Jawed K."/>
            <person name="Winzer K."/>
            <person name="Kovacs K."/>
            <person name="Malys N."/>
            <person name="Minton N.P."/>
        </authorList>
    </citation>
    <scope>NUCLEOTIDE SEQUENCE [LARGE SCALE GENOMIC DNA]</scope>
    <source>
        <strain evidence="2 4">H16</strain>
        <plasmid evidence="4">phg1</plasmid>
        <plasmid evidence="2">pHG1</plasmid>
    </source>
</reference>
<evidence type="ECO:0000313" key="4">
    <source>
        <dbReference type="Proteomes" id="UP000296079"/>
    </source>
</evidence>